<proteinExistence type="predicted"/>
<dbReference type="AlphaFoldDB" id="A0A6C0H4Y9"/>
<name>A0A6C0H4Y9_9ZZZZ</name>
<organism evidence="1">
    <name type="scientific">viral metagenome</name>
    <dbReference type="NCBI Taxonomy" id="1070528"/>
    <lineage>
        <taxon>unclassified sequences</taxon>
        <taxon>metagenomes</taxon>
        <taxon>organismal metagenomes</taxon>
    </lineage>
</organism>
<accession>A0A6C0H4Y9</accession>
<sequence length="209" mass="24403">MELIIYPDQKMDLSKIKFGHFIFNKIETSDPILFELPSIECAINTDFIKSVNLNIAYGPIILYNNTDKNVVVNLIENHNDKDVYYFFNNIRLLIKEENYYVFDYRKINKIKNSISSINLTGKSVLSFTKTEFDKKIGISNLQILSKKYDGANIKVYNNECQKMDIPLEKTYETIVFKNPLELELGTTTLRLSDIDYSNNTILFDYVELE</sequence>
<dbReference type="EMBL" id="MN739879">
    <property type="protein sequence ID" value="QHT75529.1"/>
    <property type="molecule type" value="Genomic_DNA"/>
</dbReference>
<protein>
    <submittedName>
        <fullName evidence="1">Uncharacterized protein</fullName>
    </submittedName>
</protein>
<reference evidence="1" key="1">
    <citation type="journal article" date="2020" name="Nature">
        <title>Giant virus diversity and host interactions through global metagenomics.</title>
        <authorList>
            <person name="Schulz F."/>
            <person name="Roux S."/>
            <person name="Paez-Espino D."/>
            <person name="Jungbluth S."/>
            <person name="Walsh D.A."/>
            <person name="Denef V.J."/>
            <person name="McMahon K.D."/>
            <person name="Konstantinidis K.T."/>
            <person name="Eloe-Fadrosh E.A."/>
            <person name="Kyrpides N.C."/>
            <person name="Woyke T."/>
        </authorList>
    </citation>
    <scope>NUCLEOTIDE SEQUENCE</scope>
    <source>
        <strain evidence="1">GVMAG-M-3300023179-71</strain>
    </source>
</reference>
<evidence type="ECO:0000313" key="1">
    <source>
        <dbReference type="EMBL" id="QHT75529.1"/>
    </source>
</evidence>